<dbReference type="EnsemblBacteria" id="ADE03349">
    <property type="protein sequence ID" value="ADE03349"/>
    <property type="gene ID" value="HVO_1726"/>
</dbReference>
<dbReference type="EMBL" id="CP001956">
    <property type="protein sequence ID" value="ADE03349.1"/>
    <property type="molecule type" value="Genomic_DNA"/>
</dbReference>
<proteinExistence type="predicted"/>
<dbReference type="Gene3D" id="1.10.10.10">
    <property type="entry name" value="Winged helix-like DNA-binding domain superfamily/Winged helix DNA-binding domain"/>
    <property type="match status" value="1"/>
</dbReference>
<dbReference type="InterPro" id="IPR057527">
    <property type="entry name" value="HVO_A0261-like_N"/>
</dbReference>
<dbReference type="InterPro" id="IPR013561">
    <property type="entry name" value="FilR1_middle_dom"/>
</dbReference>
<dbReference type="Pfam" id="PF08350">
    <property type="entry name" value="FilR1_middle"/>
    <property type="match status" value="1"/>
</dbReference>
<dbReference type="KEGG" id="hvo:HVO_1726"/>
<dbReference type="PaxDb" id="309800-C498_03984"/>
<dbReference type="HOGENOM" id="CLU_071220_0_2_2"/>
<dbReference type="eggNOG" id="arCOG04362">
    <property type="taxonomic scope" value="Archaea"/>
</dbReference>
<name>D4H070_HALVD</name>
<evidence type="ECO:0000313" key="4">
    <source>
        <dbReference type="Proteomes" id="UP000008243"/>
    </source>
</evidence>
<reference evidence="3 4" key="1">
    <citation type="journal article" date="2010" name="PLoS ONE">
        <title>The complete genome sequence of Haloferax volcanii DS2, a model archaeon.</title>
        <authorList>
            <person name="Hartman A.L."/>
            <person name="Norais C."/>
            <person name="Badger J.H."/>
            <person name="Delmas S."/>
            <person name="Haldenby S."/>
            <person name="Madupu R."/>
            <person name="Robinson J."/>
            <person name="Khouri H."/>
            <person name="Ren Q."/>
            <person name="Lowe T.M."/>
            <person name="Maupin-Furlow J."/>
            <person name="Pohlschroder M."/>
            <person name="Daniels C."/>
            <person name="Pfeiffer F."/>
            <person name="Allers T."/>
            <person name="Eisen J.A."/>
        </authorList>
    </citation>
    <scope>NUCLEOTIDE SEQUENCE [LARGE SCALE GENOMIC DNA]</scope>
    <source>
        <strain evidence="4">ATCC 29605 / DSM 3757 / JCM 8879 / NBRC 14742 / NCIMB 2012 / VKM B-1768 / DS2</strain>
    </source>
</reference>
<dbReference type="InterPro" id="IPR036390">
    <property type="entry name" value="WH_DNA-bd_sf"/>
</dbReference>
<organism evidence="3 4">
    <name type="scientific">Haloferax volcanii (strain ATCC 29605 / DSM 3757 / JCM 8879 / NBRC 14742 / NCIMB 2012 / VKM B-1768 / DS2)</name>
    <name type="common">Halobacterium volcanii</name>
    <dbReference type="NCBI Taxonomy" id="309800"/>
    <lineage>
        <taxon>Archaea</taxon>
        <taxon>Methanobacteriati</taxon>
        <taxon>Methanobacteriota</taxon>
        <taxon>Stenosarchaea group</taxon>
        <taxon>Halobacteria</taxon>
        <taxon>Halobacteriales</taxon>
        <taxon>Haloferacaceae</taxon>
        <taxon>Haloferax</taxon>
    </lineage>
</organism>
<evidence type="ECO:0000259" key="2">
    <source>
        <dbReference type="Pfam" id="PF25213"/>
    </source>
</evidence>
<dbReference type="InterPro" id="IPR036388">
    <property type="entry name" value="WH-like_DNA-bd_sf"/>
</dbReference>
<feature type="domain" description="Methanogenesis regulatory protein FilR1 middle" evidence="1">
    <location>
        <begin position="123"/>
        <end position="251"/>
    </location>
</feature>
<sequence>MSAREDVAFLVGSQSREAILRALAVEPRRPTALAEHCDCARETAQRTLAGFCDRGWAKKRSDGLYHLTPGGTMVHERYERFIETVECADRMSEFLANAADICENAPPGVLGQMNITTAADNDPHAPLNRYLTIVGSEPVDRFRGVTPIVSRVFNESAEAVLGEDTRMELIVDRGVLERSMDAYPDSFERARDLDQFELRVTEENLDFGLLVVDGHGLVSAYDEHNNLTALVDGDASEVVSWVEILYESVRSTSVPIDRLEP</sequence>
<evidence type="ECO:0000313" key="3">
    <source>
        <dbReference type="EMBL" id="ADE03349.1"/>
    </source>
</evidence>
<dbReference type="Proteomes" id="UP000008243">
    <property type="component" value="Chromosome"/>
</dbReference>
<protein>
    <submittedName>
        <fullName evidence="3">HTH domain protein</fullName>
    </submittedName>
</protein>
<gene>
    <name evidence="3" type="ordered locus">HVO_1726</name>
</gene>
<dbReference type="Pfam" id="PF25213">
    <property type="entry name" value="HVO_A0261_N"/>
    <property type="match status" value="1"/>
</dbReference>
<accession>D4H070</accession>
<dbReference type="AlphaFoldDB" id="D4H070"/>
<evidence type="ECO:0000259" key="1">
    <source>
        <dbReference type="Pfam" id="PF08350"/>
    </source>
</evidence>
<feature type="domain" description="HVO-A0261-like N-terminal" evidence="2">
    <location>
        <begin position="4"/>
        <end position="90"/>
    </location>
</feature>
<keyword evidence="4" id="KW-1185">Reference proteome</keyword>
<dbReference type="STRING" id="309800.HVO_1726"/>
<dbReference type="SUPFAM" id="SSF46785">
    <property type="entry name" value="Winged helix' DNA-binding domain"/>
    <property type="match status" value="1"/>
</dbReference>